<dbReference type="Gene3D" id="1.20.5.510">
    <property type="entry name" value="Single helix bin"/>
    <property type="match status" value="1"/>
</dbReference>
<proteinExistence type="predicted"/>
<keyword evidence="4" id="KW-1185">Reference proteome</keyword>
<dbReference type="EMBL" id="MLYV02000231">
    <property type="protein sequence ID" value="PSS30943.1"/>
    <property type="molecule type" value="Genomic_DNA"/>
</dbReference>
<evidence type="ECO:0000313" key="4">
    <source>
        <dbReference type="Proteomes" id="UP000186601"/>
    </source>
</evidence>
<dbReference type="AlphaFoldDB" id="A0A2R6RLN4"/>
<feature type="transmembrane region" description="Helical" evidence="2">
    <location>
        <begin position="100"/>
        <end position="126"/>
    </location>
</feature>
<feature type="region of interest" description="Disordered" evidence="1">
    <location>
        <begin position="147"/>
        <end position="176"/>
    </location>
</feature>
<evidence type="ECO:0000256" key="1">
    <source>
        <dbReference type="SAM" id="MobiDB-lite"/>
    </source>
</evidence>
<organism evidence="3 4">
    <name type="scientific">Hermanssonia centrifuga</name>
    <dbReference type="NCBI Taxonomy" id="98765"/>
    <lineage>
        <taxon>Eukaryota</taxon>
        <taxon>Fungi</taxon>
        <taxon>Dikarya</taxon>
        <taxon>Basidiomycota</taxon>
        <taxon>Agaricomycotina</taxon>
        <taxon>Agaricomycetes</taxon>
        <taxon>Polyporales</taxon>
        <taxon>Meruliaceae</taxon>
        <taxon>Hermanssonia</taxon>
    </lineage>
</organism>
<sequence>MARCALYSDIDLYIQAAPSFLPPLPPLSAVNSLLPPLPPASSLFPSLPPASSLFPSLPPISSLLPSLPPPGSILPPLPSSLLPPLSNSSASTNSGDNTNLGAIIGGVVGGFCGFVLLLAAFLFWFFRRRLLGRTAYGGSEADLAAKEAADGYRGSSEKTVDVASPRDPRFQMRNKE</sequence>
<evidence type="ECO:0000256" key="2">
    <source>
        <dbReference type="SAM" id="Phobius"/>
    </source>
</evidence>
<keyword evidence="2" id="KW-0812">Transmembrane</keyword>
<reference evidence="3 4" key="1">
    <citation type="submission" date="2018-02" db="EMBL/GenBank/DDBJ databases">
        <title>Genome sequence of the basidiomycete white-rot fungus Phlebia centrifuga.</title>
        <authorList>
            <person name="Granchi Z."/>
            <person name="Peng M."/>
            <person name="de Vries R.P."/>
            <person name="Hilden K."/>
            <person name="Makela M.R."/>
            <person name="Grigoriev I."/>
            <person name="Riley R."/>
        </authorList>
    </citation>
    <scope>NUCLEOTIDE SEQUENCE [LARGE SCALE GENOMIC DNA]</scope>
    <source>
        <strain evidence="3 4">FBCC195</strain>
    </source>
</reference>
<evidence type="ECO:0000313" key="3">
    <source>
        <dbReference type="EMBL" id="PSS30943.1"/>
    </source>
</evidence>
<accession>A0A2R6RLN4</accession>
<comment type="caution">
    <text evidence="3">The sequence shown here is derived from an EMBL/GenBank/DDBJ whole genome shotgun (WGS) entry which is preliminary data.</text>
</comment>
<protein>
    <submittedName>
        <fullName evidence="3">Uncharacterized protein</fullName>
    </submittedName>
</protein>
<dbReference type="Proteomes" id="UP000186601">
    <property type="component" value="Unassembled WGS sequence"/>
</dbReference>
<gene>
    <name evidence="3" type="ORF">PHLCEN_2v2512</name>
</gene>
<keyword evidence="2" id="KW-0472">Membrane</keyword>
<name>A0A2R6RLN4_9APHY</name>
<keyword evidence="2" id="KW-1133">Transmembrane helix</keyword>